<comment type="caution">
    <text evidence="3">The sequence shown here is derived from an EMBL/GenBank/DDBJ whole genome shotgun (WGS) entry which is preliminary data.</text>
</comment>
<dbReference type="AlphaFoldDB" id="A0A397SVW4"/>
<reference evidence="3 4" key="1">
    <citation type="submission" date="2018-06" db="EMBL/GenBank/DDBJ databases">
        <title>Comparative genomics reveals the genomic features of Rhizophagus irregularis, R. cerebriforme, R. diaphanum and Gigaspora rosea, and their symbiotic lifestyle signature.</title>
        <authorList>
            <person name="Morin E."/>
            <person name="San Clemente H."/>
            <person name="Chen E.C.H."/>
            <person name="De La Providencia I."/>
            <person name="Hainaut M."/>
            <person name="Kuo A."/>
            <person name="Kohler A."/>
            <person name="Murat C."/>
            <person name="Tang N."/>
            <person name="Roy S."/>
            <person name="Loubradou J."/>
            <person name="Henrissat B."/>
            <person name="Grigoriev I.V."/>
            <person name="Corradi N."/>
            <person name="Roux C."/>
            <person name="Martin F.M."/>
        </authorList>
    </citation>
    <scope>NUCLEOTIDE SEQUENCE [LARGE SCALE GENOMIC DNA]</scope>
    <source>
        <strain evidence="3 4">DAOM 227022</strain>
    </source>
</reference>
<dbReference type="OrthoDB" id="10006997at2759"/>
<dbReference type="CDD" id="cd00198">
    <property type="entry name" value="vWFA"/>
    <property type="match status" value="1"/>
</dbReference>
<dbReference type="PROSITE" id="PS50234">
    <property type="entry name" value="VWFA"/>
    <property type="match status" value="1"/>
</dbReference>
<dbReference type="InterPro" id="IPR036465">
    <property type="entry name" value="vWFA_dom_sf"/>
</dbReference>
<name>A0A397SVW4_9GLOM</name>
<gene>
    <name evidence="3" type="ORF">C1645_876291</name>
</gene>
<dbReference type="Proteomes" id="UP000265703">
    <property type="component" value="Unassembled WGS sequence"/>
</dbReference>
<dbReference type="InterPro" id="IPR002035">
    <property type="entry name" value="VWF_A"/>
</dbReference>
<protein>
    <recommendedName>
        <fullName evidence="2">VWFA domain-containing protein</fullName>
    </recommendedName>
</protein>
<keyword evidence="1" id="KW-0175">Coiled coil</keyword>
<evidence type="ECO:0000313" key="4">
    <source>
        <dbReference type="Proteomes" id="UP000265703"/>
    </source>
</evidence>
<evidence type="ECO:0000313" key="3">
    <source>
        <dbReference type="EMBL" id="RIA90168.1"/>
    </source>
</evidence>
<dbReference type="Gene3D" id="3.40.50.410">
    <property type="entry name" value="von Willebrand factor, type A domain"/>
    <property type="match status" value="1"/>
</dbReference>
<proteinExistence type="predicted"/>
<dbReference type="SUPFAM" id="SSF53300">
    <property type="entry name" value="vWA-like"/>
    <property type="match status" value="1"/>
</dbReference>
<feature type="coiled-coil region" evidence="1">
    <location>
        <begin position="417"/>
        <end position="444"/>
    </location>
</feature>
<feature type="domain" description="VWFA" evidence="2">
    <location>
        <begin position="41"/>
        <end position="222"/>
    </location>
</feature>
<evidence type="ECO:0000256" key="1">
    <source>
        <dbReference type="SAM" id="Coils"/>
    </source>
</evidence>
<dbReference type="SMART" id="SM00327">
    <property type="entry name" value="VWA"/>
    <property type="match status" value="1"/>
</dbReference>
<evidence type="ECO:0000259" key="2">
    <source>
        <dbReference type="PROSITE" id="PS50234"/>
    </source>
</evidence>
<keyword evidence="4" id="KW-1185">Reference proteome</keyword>
<dbReference type="EMBL" id="QKYT01000189">
    <property type="protein sequence ID" value="RIA90168.1"/>
    <property type="molecule type" value="Genomic_DNA"/>
</dbReference>
<accession>A0A397SVW4</accession>
<organism evidence="3 4">
    <name type="scientific">Glomus cerebriforme</name>
    <dbReference type="NCBI Taxonomy" id="658196"/>
    <lineage>
        <taxon>Eukaryota</taxon>
        <taxon>Fungi</taxon>
        <taxon>Fungi incertae sedis</taxon>
        <taxon>Mucoromycota</taxon>
        <taxon>Glomeromycotina</taxon>
        <taxon>Glomeromycetes</taxon>
        <taxon>Glomerales</taxon>
        <taxon>Glomeraceae</taxon>
        <taxon>Glomus</taxon>
    </lineage>
</organism>
<sequence>MDAVQSDVKYFNIANDKNIVTLKMPEDVITKWFEGKRRELKLYIILDISGSMAGSGLNQAKESILKLMEGLFNGYVLAEKDITCFFFQSDCEVKRFADDPNLLWSNGAIRNYFAGVQSYGGTYFDPVFEKIIEQLQGIDSDLAIIFFTDGQGGYSENTKSKLETALAQTGFSTEVHTIGFTRSHDATLLSWLTKLGTKQGNFQYVQSSGDIPSTMDTTLELLELGDRTLYVKIGENELLPTGFDVNGNGKLVLTGEAANIEGQKISIFKDKDGGENFDIETAPIQVHSDDPLATLLTVPYIQFEIMRLTNEIINNKEETRQRFNEISEEANAYDEKLNNILQSAFKTKSIMRNELIQQCMETKGTILQFKDILSEALKGTLTNQKIADFNNLAYKNITNQRLKKKLDDRTIKNIEKMEEVEKKIEEIVNELDFDELEAQESEDNLLTYTCTVSTDNYIDAMREGECICLTLDVGRSEAAIADPSQITIKKINQTLLSSGAFLNSVAFALNDKNNAESVHGGFQRETFSASMLKGLAHENITGILPLYINEKHWSIAREKIKPIMGYLVTLDMFGYAYSQISTVPFLVLARALGDTSSEFKKRQAKWILETCDAIYKQSSTLREDNKKLFENYMKSPANRTIDHVPNNFVFLSHLFCALRCGDVSAQDVHRWLQDGLMKFLIEETIRRRLNKWQFIEKSMEDIAKVLGINQKVYIDEPIEEFEKNYAEYFNFISFDKNANIHYVDSFKKALSDSGINIETVKEDKEEPMDVDLTKVPELPTVKTILYDSHTYQISDYANSIITEIKKAVNMLVEINLRYNKIIESTIADPDVSLDSSEFEFIEGKTLLTDAFFNKYSSKVILATFLQSFLHRQNSVRREAIEAGPPKYHEPFSEDTADKLISTHFDEYVSSTLKKKTNDILSAYTNEQNSAIGLKFWQTDKVEEAAGLLLVDVQFRGRKVYGQILKALQRPSMPLAKEKIEMVISGAWQGITLFMDKPRGSNDPKQLEKFIDNAHWFPSRQKVYRMLKAHKSVIPDIDYWIRVLPPFKEYLEHQFDEEYLTAKRQARFAERQNSPSGKRIKRNK</sequence>